<keyword evidence="3" id="KW-1185">Reference proteome</keyword>
<dbReference type="STRING" id="76947.GCA_002080435_01097"/>
<feature type="compositionally biased region" description="Low complexity" evidence="1">
    <location>
        <begin position="7"/>
        <end position="23"/>
    </location>
</feature>
<evidence type="ECO:0000256" key="1">
    <source>
        <dbReference type="SAM" id="MobiDB-lite"/>
    </source>
</evidence>
<dbReference type="AlphaFoldDB" id="A0A086PBB6"/>
<reference evidence="2" key="1">
    <citation type="submission" date="2014-08" db="EMBL/GenBank/DDBJ databases">
        <title>Draft genome sequences of Sphingobium herbicidovorans.</title>
        <authorList>
            <person name="Gan H.M."/>
            <person name="Gan H.Y."/>
            <person name="Savka M.A."/>
        </authorList>
    </citation>
    <scope>NUCLEOTIDE SEQUENCE [LARGE SCALE GENOMIC DNA]</scope>
    <source>
        <strain evidence="2">NBRC 16415</strain>
    </source>
</reference>
<proteinExistence type="predicted"/>
<evidence type="ECO:0000313" key="3">
    <source>
        <dbReference type="Proteomes" id="UP000024284"/>
    </source>
</evidence>
<evidence type="ECO:0000313" key="2">
    <source>
        <dbReference type="EMBL" id="KFG90684.1"/>
    </source>
</evidence>
<gene>
    <name evidence="2" type="ORF">BV98_001889</name>
</gene>
<organism evidence="2 3">
    <name type="scientific">Sphingobium herbicidovorans (strain ATCC 700291 / DSM 11019 / CCUG 56400 / KCTC 2939 / LMG 18315 / NBRC 16415 / MH)</name>
    <name type="common">Sphingomonas herbicidovorans</name>
    <dbReference type="NCBI Taxonomy" id="1219045"/>
    <lineage>
        <taxon>Bacteria</taxon>
        <taxon>Pseudomonadati</taxon>
        <taxon>Pseudomonadota</taxon>
        <taxon>Alphaproteobacteria</taxon>
        <taxon>Sphingomonadales</taxon>
        <taxon>Sphingomonadaceae</taxon>
        <taxon>Sphingobium</taxon>
    </lineage>
</organism>
<dbReference type="PATRIC" id="fig|1219045.3.peg.1931"/>
<dbReference type="EMBL" id="JFZA02000012">
    <property type="protein sequence ID" value="KFG90684.1"/>
    <property type="molecule type" value="Genomic_DNA"/>
</dbReference>
<comment type="caution">
    <text evidence="2">The sequence shown here is derived from an EMBL/GenBank/DDBJ whole genome shotgun (WGS) entry which is preliminary data.</text>
</comment>
<name>A0A086PBB6_SPHHM</name>
<feature type="region of interest" description="Disordered" evidence="1">
    <location>
        <begin position="372"/>
        <end position="393"/>
    </location>
</feature>
<sequence>MPNYPEPSALYPSPRPSPLSKLLDGLPLEDGSTYGDNAPALYAGPDVSPDSLQPAGALYPDLQPVDAQLKRPGLIGRVMRQPGGNKALLAFGAQLLSAPTFAEGFGKGAMAYQDTLDREEDRIKPKTQFLSDGAYKATIDPVTGQVKMERTPLADYAEGLQEKKLLNAMTIAGIRDDGQTRRNLDMLTHKDRWEAQDSDDARYGIDKRSATDLEVAQIGAASRLEAARLNGPGGKPPPAAIQKQVSDYTDVRNGLANTAESIAPVIQALESGKLPLGILSNNYHKFALATGIGGNEQTVLYSQYKTALEGMRNALLLANKGVQTDGDADRAMAEIDVGGGDLASTLNNFRIVQRSIQRRQAQAQGRIDDLSGQYGADVSHSSPRPQARVASGRTKAGITWEVVR</sequence>
<dbReference type="eggNOG" id="ENOG5034356">
    <property type="taxonomic scope" value="Bacteria"/>
</dbReference>
<feature type="region of interest" description="Disordered" evidence="1">
    <location>
        <begin position="1"/>
        <end position="43"/>
    </location>
</feature>
<protein>
    <submittedName>
        <fullName evidence="2">Uncharacterized protein</fullName>
    </submittedName>
</protein>
<dbReference type="Proteomes" id="UP000024284">
    <property type="component" value="Unassembled WGS sequence"/>
</dbReference>
<accession>A0A086PBB6</accession>